<evidence type="ECO:0000256" key="2">
    <source>
        <dbReference type="SAM" id="SignalP"/>
    </source>
</evidence>
<dbReference type="InterPro" id="IPR017926">
    <property type="entry name" value="GATASE"/>
</dbReference>
<dbReference type="Proteomes" id="UP001165060">
    <property type="component" value="Unassembled WGS sequence"/>
</dbReference>
<organism evidence="4 5">
    <name type="scientific">Tetraparma gracilis</name>
    <dbReference type="NCBI Taxonomy" id="2962635"/>
    <lineage>
        <taxon>Eukaryota</taxon>
        <taxon>Sar</taxon>
        <taxon>Stramenopiles</taxon>
        <taxon>Ochrophyta</taxon>
        <taxon>Bolidophyceae</taxon>
        <taxon>Parmales</taxon>
        <taxon>Triparmaceae</taxon>
        <taxon>Tetraparma</taxon>
    </lineage>
</organism>
<feature type="active site" evidence="1">
    <location>
        <position position="234"/>
    </location>
</feature>
<feature type="domain" description="Glutamine amidotransferase" evidence="3">
    <location>
        <begin position="49"/>
        <end position="238"/>
    </location>
</feature>
<dbReference type="SUPFAM" id="SSF52317">
    <property type="entry name" value="Class I glutamine amidotransferase-like"/>
    <property type="match status" value="1"/>
</dbReference>
<proteinExistence type="predicted"/>
<evidence type="ECO:0000259" key="3">
    <source>
        <dbReference type="Pfam" id="PF00117"/>
    </source>
</evidence>
<dbReference type="EC" id="3.4.19.9" evidence="1"/>
<comment type="catalytic activity">
    <reaction evidence="1">
        <text>(6S)-5,6,7,8-tetrahydrofolyl-(gamma-L-Glu)(n) + (n-1) H2O = (6S)-5,6,7,8-tetrahydrofolate + (n-1) L-glutamate</text>
        <dbReference type="Rhea" id="RHEA:56784"/>
        <dbReference type="Rhea" id="RHEA-COMP:14738"/>
        <dbReference type="ChEBI" id="CHEBI:15377"/>
        <dbReference type="ChEBI" id="CHEBI:29985"/>
        <dbReference type="ChEBI" id="CHEBI:57453"/>
        <dbReference type="ChEBI" id="CHEBI:141005"/>
        <dbReference type="EC" id="3.4.19.9"/>
    </reaction>
</comment>
<dbReference type="PROSITE" id="PS51273">
    <property type="entry name" value="GATASE_TYPE_1"/>
    <property type="match status" value="1"/>
</dbReference>
<keyword evidence="5" id="KW-1185">Reference proteome</keyword>
<dbReference type="Pfam" id="PF00117">
    <property type="entry name" value="GATase"/>
    <property type="match status" value="1"/>
</dbReference>
<keyword evidence="1" id="KW-0378">Hydrolase</keyword>
<feature type="signal peptide" evidence="2">
    <location>
        <begin position="1"/>
        <end position="17"/>
    </location>
</feature>
<evidence type="ECO:0000313" key="5">
    <source>
        <dbReference type="Proteomes" id="UP001165060"/>
    </source>
</evidence>
<keyword evidence="2" id="KW-0732">Signal</keyword>
<sequence length="340" mass="37143">MFRAAVLSALAVSPALSQQLFDQPVIGVLTFPDSSMLPPYTSFFDSSYVKWIEQSGARVAPIRFDMSSEDLAALFPQLNGILFTGGAGMPEDNDAYFSTASRLWELVQEDSETVPLWGTCLGFEMFATLWGKGEDNVLSDFDAENLALPLGFTADSKSSKLFSPSTVPEDVYETLGTQNVTTNWHTYGVSVDTFEKVLAPQGLVALTTNEDREGKVFVSSMEHESAPFYAVQWHPESNQFDTTDKHGDATPDRSVEGVAAMQYMSHFLVGEARKNAKTFESEDAFKAIVLGQLQDDVATDGCSTMVVTLSGDRAQVDEKTAAAFIQAVGVYLEELAMMMV</sequence>
<dbReference type="Gene3D" id="3.40.50.880">
    <property type="match status" value="1"/>
</dbReference>
<gene>
    <name evidence="4" type="ORF">TeGR_g14484</name>
</gene>
<dbReference type="PANTHER" id="PTHR11315:SF0">
    <property type="entry name" value="FOLATE GAMMA-GLUTAMYL HYDROLASE"/>
    <property type="match status" value="1"/>
</dbReference>
<dbReference type="InterPro" id="IPR015527">
    <property type="entry name" value="Pept_C26_g-glut_hydrolase"/>
</dbReference>
<feature type="chain" id="PRO_5045161002" description="folate gamma-glutamyl hydrolase" evidence="2">
    <location>
        <begin position="18"/>
        <end position="340"/>
    </location>
</feature>
<feature type="active site" description="Nucleophile" evidence="1">
    <location>
        <position position="120"/>
    </location>
</feature>
<name>A0ABQ6MIZ1_9STRA</name>
<reference evidence="4 5" key="1">
    <citation type="journal article" date="2023" name="Commun. Biol.">
        <title>Genome analysis of Parmales, the sister group of diatoms, reveals the evolutionary specialization of diatoms from phago-mixotrophs to photoautotrophs.</title>
        <authorList>
            <person name="Ban H."/>
            <person name="Sato S."/>
            <person name="Yoshikawa S."/>
            <person name="Yamada K."/>
            <person name="Nakamura Y."/>
            <person name="Ichinomiya M."/>
            <person name="Sato N."/>
            <person name="Blanc-Mathieu R."/>
            <person name="Endo H."/>
            <person name="Kuwata A."/>
            <person name="Ogata H."/>
        </authorList>
    </citation>
    <scope>NUCLEOTIDE SEQUENCE [LARGE SCALE GENOMIC DNA]</scope>
</reference>
<protein>
    <recommendedName>
        <fullName evidence="1">folate gamma-glutamyl hydrolase</fullName>
        <ecNumber evidence="1">3.4.19.9</ecNumber>
    </recommendedName>
</protein>
<evidence type="ECO:0000313" key="4">
    <source>
        <dbReference type="EMBL" id="GMI27367.1"/>
    </source>
</evidence>
<dbReference type="InterPro" id="IPR029062">
    <property type="entry name" value="Class_I_gatase-like"/>
</dbReference>
<comment type="caution">
    <text evidence="4">The sequence shown here is derived from an EMBL/GenBank/DDBJ whole genome shotgun (WGS) entry which is preliminary data.</text>
</comment>
<dbReference type="PANTHER" id="PTHR11315">
    <property type="entry name" value="PROTEASE FAMILY C26 GAMMA-GLUTAMYL HYDROLASE"/>
    <property type="match status" value="1"/>
</dbReference>
<accession>A0ABQ6MIZ1</accession>
<dbReference type="PROSITE" id="PS51275">
    <property type="entry name" value="PEPTIDASE_C26_GGH"/>
    <property type="match status" value="1"/>
</dbReference>
<evidence type="ECO:0000256" key="1">
    <source>
        <dbReference type="PROSITE-ProRule" id="PRU00607"/>
    </source>
</evidence>
<dbReference type="EMBL" id="BRYB01000306">
    <property type="protein sequence ID" value="GMI27367.1"/>
    <property type="molecule type" value="Genomic_DNA"/>
</dbReference>